<evidence type="ECO:0000313" key="9">
    <source>
        <dbReference type="EMBL" id="STZ60530.1"/>
    </source>
</evidence>
<evidence type="ECO:0000256" key="3">
    <source>
        <dbReference type="ARBA" id="ARBA00022679"/>
    </source>
</evidence>
<dbReference type="GO" id="GO:0016020">
    <property type="term" value="C:membrane"/>
    <property type="evidence" value="ECO:0007669"/>
    <property type="project" value="UniProtKB-SubCell"/>
</dbReference>
<dbReference type="PANTHER" id="PTHR43867:SF2">
    <property type="entry name" value="CELLULOSE SYNTHASE CATALYTIC SUBUNIT A [UDP-FORMING]"/>
    <property type="match status" value="1"/>
</dbReference>
<dbReference type="Gene3D" id="3.90.550.10">
    <property type="entry name" value="Spore Coat Polysaccharide Biosynthesis Protein SpsA, Chain A"/>
    <property type="match status" value="1"/>
</dbReference>
<evidence type="ECO:0000256" key="7">
    <source>
        <dbReference type="SAM" id="Phobius"/>
    </source>
</evidence>
<keyword evidence="2" id="KW-0328">Glycosyltransferase</keyword>
<evidence type="ECO:0000256" key="5">
    <source>
        <dbReference type="ARBA" id="ARBA00022989"/>
    </source>
</evidence>
<name>A0A378TIR3_9MYCO</name>
<keyword evidence="6 7" id="KW-0472">Membrane</keyword>
<proteinExistence type="predicted"/>
<dbReference type="Pfam" id="PF13632">
    <property type="entry name" value="Glyco_trans_2_3"/>
    <property type="match status" value="1"/>
</dbReference>
<evidence type="ECO:0000256" key="4">
    <source>
        <dbReference type="ARBA" id="ARBA00022692"/>
    </source>
</evidence>
<dbReference type="AlphaFoldDB" id="A0A378TIR3"/>
<protein>
    <submittedName>
        <fullName evidence="9">Glycosyl transferase family protein</fullName>
    </submittedName>
</protein>
<evidence type="ECO:0000256" key="2">
    <source>
        <dbReference type="ARBA" id="ARBA00022676"/>
    </source>
</evidence>
<feature type="transmembrane region" description="Helical" evidence="7">
    <location>
        <begin position="28"/>
        <end position="61"/>
    </location>
</feature>
<dbReference type="PANTHER" id="PTHR43867">
    <property type="entry name" value="CELLULOSE SYNTHASE CATALYTIC SUBUNIT A [UDP-FORMING]"/>
    <property type="match status" value="1"/>
</dbReference>
<evidence type="ECO:0000256" key="6">
    <source>
        <dbReference type="ARBA" id="ARBA00023136"/>
    </source>
</evidence>
<sequence length="482" mass="54264">MSQEYATAQLPPHLSARTVLDRRSMVRIAVVAALIAAAFLMVPNGAAAVITTVIAICYLITSLDRNWLLIKGFTSPSLVTVSDEDARAVPDDQLPFYTVLLPVFNEPTIMENLLTGVGRLDYPADKLEVLLLIEEDDLPTQLAVADIVLQSVRVVLVPPSEPRTKPKACNYGMSVADPRSEMMTIYDAEDIPEPLQLRRAVVALRRAPDDVGCVQSRLGYFNENQNLLTRWFALEYDQWFGVVLPAIQDARCVVPLGGTSNHMPTRVWREVGGWDEFNVTEDADLGVRLARYGYRTIILDSVTLEEANSDVVNWIRQRSRWYKGYLQTMMVHLRHPLALRREIGTKAILRLITMTGAVPLGNAFNLLFWFALLCWIAGRPPFVSFLFPPFTYYLCLTLFIVVAPMAMFVGLVVSHELGKPYHWWAALLVPLYWLLQSVAAIKAIYQLIFRPFFWEKTVHGLTHNPLTSHHSAVATARPDGDE</sequence>
<dbReference type="RefSeq" id="WP_115279661.1">
    <property type="nucleotide sequence ID" value="NZ_AP022600.1"/>
</dbReference>
<dbReference type="SUPFAM" id="SSF53448">
    <property type="entry name" value="Nucleotide-diphospho-sugar transferases"/>
    <property type="match status" value="1"/>
</dbReference>
<reference evidence="9 10" key="1">
    <citation type="submission" date="2018-06" db="EMBL/GenBank/DDBJ databases">
        <authorList>
            <consortium name="Pathogen Informatics"/>
            <person name="Doyle S."/>
        </authorList>
    </citation>
    <scope>NUCLEOTIDE SEQUENCE [LARGE SCALE GENOMIC DNA]</scope>
    <source>
        <strain evidence="9 10">NCTC10821</strain>
    </source>
</reference>
<feature type="transmembrane region" description="Helical" evidence="7">
    <location>
        <begin position="390"/>
        <end position="413"/>
    </location>
</feature>
<evidence type="ECO:0000256" key="1">
    <source>
        <dbReference type="ARBA" id="ARBA00004141"/>
    </source>
</evidence>
<dbReference type="InterPro" id="IPR001173">
    <property type="entry name" value="Glyco_trans_2-like"/>
</dbReference>
<comment type="subcellular location">
    <subcellularLocation>
        <location evidence="1">Membrane</location>
        <topology evidence="1">Multi-pass membrane protein</topology>
    </subcellularLocation>
</comment>
<organism evidence="9 10">
    <name type="scientific">Mycolicibacterium tokaiense</name>
    <dbReference type="NCBI Taxonomy" id="39695"/>
    <lineage>
        <taxon>Bacteria</taxon>
        <taxon>Bacillati</taxon>
        <taxon>Actinomycetota</taxon>
        <taxon>Actinomycetes</taxon>
        <taxon>Mycobacteriales</taxon>
        <taxon>Mycobacteriaceae</taxon>
        <taxon>Mycolicibacterium</taxon>
    </lineage>
</organism>
<dbReference type="GO" id="GO:0016757">
    <property type="term" value="F:glycosyltransferase activity"/>
    <property type="evidence" value="ECO:0007669"/>
    <property type="project" value="UniProtKB-KW"/>
</dbReference>
<feature type="domain" description="Glycosyltransferase 2-like" evidence="8">
    <location>
        <begin position="184"/>
        <end position="402"/>
    </location>
</feature>
<dbReference type="Proteomes" id="UP000254978">
    <property type="component" value="Unassembled WGS sequence"/>
</dbReference>
<keyword evidence="10" id="KW-1185">Reference proteome</keyword>
<feature type="transmembrane region" description="Helical" evidence="7">
    <location>
        <begin position="425"/>
        <end position="448"/>
    </location>
</feature>
<evidence type="ECO:0000313" key="10">
    <source>
        <dbReference type="Proteomes" id="UP000254978"/>
    </source>
</evidence>
<keyword evidence="5 7" id="KW-1133">Transmembrane helix</keyword>
<evidence type="ECO:0000259" key="8">
    <source>
        <dbReference type="Pfam" id="PF13632"/>
    </source>
</evidence>
<dbReference type="InterPro" id="IPR050321">
    <property type="entry name" value="Glycosyltr_2/OpgH_subfam"/>
</dbReference>
<dbReference type="EMBL" id="UGQT01000001">
    <property type="protein sequence ID" value="STZ60530.1"/>
    <property type="molecule type" value="Genomic_DNA"/>
</dbReference>
<dbReference type="InterPro" id="IPR029044">
    <property type="entry name" value="Nucleotide-diphossugar_trans"/>
</dbReference>
<dbReference type="OrthoDB" id="7431422at2"/>
<gene>
    <name evidence="9" type="ORF">NCTC10821_04070</name>
</gene>
<keyword evidence="4 7" id="KW-0812">Transmembrane</keyword>
<feature type="transmembrane region" description="Helical" evidence="7">
    <location>
        <begin position="348"/>
        <end position="378"/>
    </location>
</feature>
<keyword evidence="3 9" id="KW-0808">Transferase</keyword>
<accession>A0A378TIR3</accession>